<dbReference type="EMBL" id="JAPQKR010000016">
    <property type="protein sequence ID" value="KAJ5191751.1"/>
    <property type="molecule type" value="Genomic_DNA"/>
</dbReference>
<protein>
    <submittedName>
        <fullName evidence="1">Uncharacterized protein</fullName>
    </submittedName>
</protein>
<dbReference type="AlphaFoldDB" id="A0A9W9J9I5"/>
<organism evidence="1 2">
    <name type="scientific">Penicillium cinerascens</name>
    <dbReference type="NCBI Taxonomy" id="70096"/>
    <lineage>
        <taxon>Eukaryota</taxon>
        <taxon>Fungi</taxon>
        <taxon>Dikarya</taxon>
        <taxon>Ascomycota</taxon>
        <taxon>Pezizomycotina</taxon>
        <taxon>Eurotiomycetes</taxon>
        <taxon>Eurotiomycetidae</taxon>
        <taxon>Eurotiales</taxon>
        <taxon>Aspergillaceae</taxon>
        <taxon>Penicillium</taxon>
    </lineage>
</organism>
<gene>
    <name evidence="1" type="ORF">N7498_010736</name>
</gene>
<reference evidence="1" key="1">
    <citation type="submission" date="2022-12" db="EMBL/GenBank/DDBJ databases">
        <authorList>
            <person name="Petersen C."/>
        </authorList>
    </citation>
    <scope>NUCLEOTIDE SEQUENCE</scope>
    <source>
        <strain evidence="1">IBT 15544</strain>
    </source>
</reference>
<dbReference type="OrthoDB" id="4440408at2759"/>
<dbReference type="Proteomes" id="UP001150904">
    <property type="component" value="Unassembled WGS sequence"/>
</dbReference>
<evidence type="ECO:0000313" key="1">
    <source>
        <dbReference type="EMBL" id="KAJ5191751.1"/>
    </source>
</evidence>
<proteinExistence type="predicted"/>
<comment type="caution">
    <text evidence="1">The sequence shown here is derived from an EMBL/GenBank/DDBJ whole genome shotgun (WGS) entry which is preliminary data.</text>
</comment>
<name>A0A9W9J9I5_9EURO</name>
<dbReference type="GeneID" id="83185093"/>
<accession>A0A9W9J9I5</accession>
<sequence>MPHEIRYKHLQILKHLFLQLETQLEKKGHLEWAQWLRFKQYLWWESQPGKFWNWSQRLIETDIRLREVVQREILLKNEYNQLAANPTSNQVELYVYNQELDALNKEYWRLERAYNALEALCPSEPARRAYASVRRDPRLEFFPESE</sequence>
<dbReference type="RefSeq" id="XP_058304691.1">
    <property type="nucleotide sequence ID" value="XM_058457792.1"/>
</dbReference>
<keyword evidence="2" id="KW-1185">Reference proteome</keyword>
<evidence type="ECO:0000313" key="2">
    <source>
        <dbReference type="Proteomes" id="UP001150904"/>
    </source>
</evidence>
<reference evidence="1" key="2">
    <citation type="journal article" date="2023" name="IMA Fungus">
        <title>Comparative genomic study of the Penicillium genus elucidates a diverse pangenome and 15 lateral gene transfer events.</title>
        <authorList>
            <person name="Petersen C."/>
            <person name="Sorensen T."/>
            <person name="Nielsen M.R."/>
            <person name="Sondergaard T.E."/>
            <person name="Sorensen J.L."/>
            <person name="Fitzpatrick D.A."/>
            <person name="Frisvad J.C."/>
            <person name="Nielsen K.L."/>
        </authorList>
    </citation>
    <scope>NUCLEOTIDE SEQUENCE</scope>
    <source>
        <strain evidence="1">IBT 15544</strain>
    </source>
</reference>